<sequence length="307" mass="34826">FTGILLGTNRSDKVGIFGKVDSYYGTVEAQGCGSLHCHFFVWLEGGLSPNEVKEKAIADLEWKQQLFEWLDDIISQDFPNNTCPYTPDDPDVKKKPVMSHPPESFDPDFDAKWQQDLHNLLECTGQLHEHNSPCFKHLPCTLQALRNEDLDFRFNLPRDEVPETYIDDDGHLHLRCSNGYVNGYNDICVTCLRCNMDIKYVGLGTAAMAMVEYVTNYIAKMSLDSTTVFAALCAAIKSVQEKPPLNPLTETIDLEERSRLVLLKICIAMIGKNELSGPQVVSFLINIPNHFTNHHFDQMFWSSLLNF</sequence>
<proteinExistence type="predicted"/>
<keyword evidence="2" id="KW-1185">Reference proteome</keyword>
<dbReference type="AlphaFoldDB" id="A0A0C9TVP7"/>
<feature type="non-terminal residue" evidence="1">
    <location>
        <position position="307"/>
    </location>
</feature>
<evidence type="ECO:0000313" key="2">
    <source>
        <dbReference type="Proteomes" id="UP000054279"/>
    </source>
</evidence>
<dbReference type="EMBL" id="KN837200">
    <property type="protein sequence ID" value="KIJ34388.1"/>
    <property type="molecule type" value="Genomic_DNA"/>
</dbReference>
<reference evidence="1 2" key="1">
    <citation type="submission" date="2014-06" db="EMBL/GenBank/DDBJ databases">
        <title>Evolutionary Origins and Diversification of the Mycorrhizal Mutualists.</title>
        <authorList>
            <consortium name="DOE Joint Genome Institute"/>
            <consortium name="Mycorrhizal Genomics Consortium"/>
            <person name="Kohler A."/>
            <person name="Kuo A."/>
            <person name="Nagy L.G."/>
            <person name="Floudas D."/>
            <person name="Copeland A."/>
            <person name="Barry K.W."/>
            <person name="Cichocki N."/>
            <person name="Veneault-Fourrey C."/>
            <person name="LaButti K."/>
            <person name="Lindquist E.A."/>
            <person name="Lipzen A."/>
            <person name="Lundell T."/>
            <person name="Morin E."/>
            <person name="Murat C."/>
            <person name="Riley R."/>
            <person name="Ohm R."/>
            <person name="Sun H."/>
            <person name="Tunlid A."/>
            <person name="Henrissat B."/>
            <person name="Grigoriev I.V."/>
            <person name="Hibbett D.S."/>
            <person name="Martin F."/>
        </authorList>
    </citation>
    <scope>NUCLEOTIDE SEQUENCE [LARGE SCALE GENOMIC DNA]</scope>
    <source>
        <strain evidence="1 2">SS14</strain>
    </source>
</reference>
<gene>
    <name evidence="1" type="ORF">M422DRAFT_125295</name>
</gene>
<dbReference type="OrthoDB" id="10007484at2759"/>
<name>A0A0C9TVP7_SPHS4</name>
<dbReference type="Proteomes" id="UP000054279">
    <property type="component" value="Unassembled WGS sequence"/>
</dbReference>
<accession>A0A0C9TVP7</accession>
<evidence type="ECO:0008006" key="3">
    <source>
        <dbReference type="Google" id="ProtNLM"/>
    </source>
</evidence>
<evidence type="ECO:0000313" key="1">
    <source>
        <dbReference type="EMBL" id="KIJ34388.1"/>
    </source>
</evidence>
<feature type="non-terminal residue" evidence="1">
    <location>
        <position position="1"/>
    </location>
</feature>
<organism evidence="1 2">
    <name type="scientific">Sphaerobolus stellatus (strain SS14)</name>
    <dbReference type="NCBI Taxonomy" id="990650"/>
    <lineage>
        <taxon>Eukaryota</taxon>
        <taxon>Fungi</taxon>
        <taxon>Dikarya</taxon>
        <taxon>Basidiomycota</taxon>
        <taxon>Agaricomycotina</taxon>
        <taxon>Agaricomycetes</taxon>
        <taxon>Phallomycetidae</taxon>
        <taxon>Geastrales</taxon>
        <taxon>Sphaerobolaceae</taxon>
        <taxon>Sphaerobolus</taxon>
    </lineage>
</organism>
<dbReference type="HOGENOM" id="CLU_034012_1_0_1"/>
<protein>
    <recommendedName>
        <fullName evidence="3">Helitron helicase-like domain-containing protein</fullName>
    </recommendedName>
</protein>